<name>A0A1F7W440_9BACT</name>
<dbReference type="EMBL" id="MGFD01000042">
    <property type="protein sequence ID" value="OGL97575.1"/>
    <property type="molecule type" value="Genomic_DNA"/>
</dbReference>
<organism evidence="1 2">
    <name type="scientific">Candidatus Uhrbacteria bacterium RIFOXYB2_FULL_45_11</name>
    <dbReference type="NCBI Taxonomy" id="1802421"/>
    <lineage>
        <taxon>Bacteria</taxon>
        <taxon>Candidatus Uhriibacteriota</taxon>
    </lineage>
</organism>
<dbReference type="STRING" id="1802421.A2318_00800"/>
<reference evidence="1 2" key="1">
    <citation type="journal article" date="2016" name="Nat. Commun.">
        <title>Thousands of microbial genomes shed light on interconnected biogeochemical processes in an aquifer system.</title>
        <authorList>
            <person name="Anantharaman K."/>
            <person name="Brown C.T."/>
            <person name="Hug L.A."/>
            <person name="Sharon I."/>
            <person name="Castelle C.J."/>
            <person name="Probst A.J."/>
            <person name="Thomas B.C."/>
            <person name="Singh A."/>
            <person name="Wilkins M.J."/>
            <person name="Karaoz U."/>
            <person name="Brodie E.L."/>
            <person name="Williams K.H."/>
            <person name="Hubbard S.S."/>
            <person name="Banfield J.F."/>
        </authorList>
    </citation>
    <scope>NUCLEOTIDE SEQUENCE [LARGE SCALE GENOMIC DNA]</scope>
</reference>
<evidence type="ECO:0000313" key="1">
    <source>
        <dbReference type="EMBL" id="OGL97575.1"/>
    </source>
</evidence>
<gene>
    <name evidence="1" type="ORF">A2318_00800</name>
</gene>
<dbReference type="AlphaFoldDB" id="A0A1F7W440"/>
<sequence>MAIKGGNMETRRGILKAFLLEHVSHERTTHILTTIEPLFVAVESESITINEAPLKNRMLLITTSTNILRENLTFVLMQSLMKNLLALMRKTPPLTNDQLGTQLFHLIFDWILAECCPIQDNHAKALEHLVQQTLSSPHT</sequence>
<dbReference type="Proteomes" id="UP000177331">
    <property type="component" value="Unassembled WGS sequence"/>
</dbReference>
<comment type="caution">
    <text evidence="1">The sequence shown here is derived from an EMBL/GenBank/DDBJ whole genome shotgun (WGS) entry which is preliminary data.</text>
</comment>
<evidence type="ECO:0000313" key="2">
    <source>
        <dbReference type="Proteomes" id="UP000177331"/>
    </source>
</evidence>
<accession>A0A1F7W440</accession>
<protein>
    <submittedName>
        <fullName evidence="1">Uncharacterized protein</fullName>
    </submittedName>
</protein>
<proteinExistence type="predicted"/>